<evidence type="ECO:0000256" key="1">
    <source>
        <dbReference type="SAM" id="MobiDB-lite"/>
    </source>
</evidence>
<dbReference type="EMBL" id="JBHMCR010000006">
    <property type="protein sequence ID" value="MFB9520884.1"/>
    <property type="molecule type" value="Genomic_DNA"/>
</dbReference>
<accession>A0ABV5PCQ7</accession>
<dbReference type="RefSeq" id="WP_345223412.1">
    <property type="nucleotide sequence ID" value="NZ_BAAAXE010000013.1"/>
</dbReference>
<protein>
    <submittedName>
        <fullName evidence="2">Uncharacterized protein</fullName>
    </submittedName>
</protein>
<organism evidence="2 3">
    <name type="scientific">Streptomyces cremeus</name>
    <dbReference type="NCBI Taxonomy" id="66881"/>
    <lineage>
        <taxon>Bacteria</taxon>
        <taxon>Bacillati</taxon>
        <taxon>Actinomycetota</taxon>
        <taxon>Actinomycetes</taxon>
        <taxon>Kitasatosporales</taxon>
        <taxon>Streptomycetaceae</taxon>
        <taxon>Streptomyces</taxon>
    </lineage>
</organism>
<reference evidence="2 3" key="1">
    <citation type="submission" date="2024-09" db="EMBL/GenBank/DDBJ databases">
        <authorList>
            <person name="Sun Q."/>
            <person name="Mori K."/>
        </authorList>
    </citation>
    <scope>NUCLEOTIDE SEQUENCE [LARGE SCALE GENOMIC DNA]</scope>
    <source>
        <strain evidence="2 3">JCM 4362</strain>
    </source>
</reference>
<evidence type="ECO:0000313" key="2">
    <source>
        <dbReference type="EMBL" id="MFB9520884.1"/>
    </source>
</evidence>
<feature type="compositionally biased region" description="Low complexity" evidence="1">
    <location>
        <begin position="1"/>
        <end position="14"/>
    </location>
</feature>
<proteinExistence type="predicted"/>
<keyword evidence="3" id="KW-1185">Reference proteome</keyword>
<feature type="region of interest" description="Disordered" evidence="1">
    <location>
        <begin position="1"/>
        <end position="46"/>
    </location>
</feature>
<name>A0ABV5PCQ7_STRCM</name>
<sequence>MAEAQTETTTAPAQGVGRHRGGPARYEDPSVAARGRHRRDPAGQQG</sequence>
<dbReference type="Proteomes" id="UP001589718">
    <property type="component" value="Unassembled WGS sequence"/>
</dbReference>
<comment type="caution">
    <text evidence="2">The sequence shown here is derived from an EMBL/GenBank/DDBJ whole genome shotgun (WGS) entry which is preliminary data.</text>
</comment>
<gene>
    <name evidence="2" type="ORF">ACFFTU_13070</name>
</gene>
<evidence type="ECO:0000313" key="3">
    <source>
        <dbReference type="Proteomes" id="UP001589718"/>
    </source>
</evidence>